<proteinExistence type="predicted"/>
<accession>A0AAN9YHV4</accession>
<feature type="region of interest" description="Disordered" evidence="2">
    <location>
        <begin position="1"/>
        <end position="21"/>
    </location>
</feature>
<dbReference type="Pfam" id="PF11951">
    <property type="entry name" value="Fungal_trans_2"/>
    <property type="match status" value="1"/>
</dbReference>
<dbReference type="InterPro" id="IPR053157">
    <property type="entry name" value="Sterol_Uptake_Regulator"/>
</dbReference>
<dbReference type="AlphaFoldDB" id="A0AAN9YHV4"/>
<reference evidence="3 4" key="1">
    <citation type="journal article" date="2023" name="PLoS ONE">
        <title>Cytospora paraplurivora sp. nov. isolated from orchards with fruit tree decline syndrome in Ontario, Canada.</title>
        <authorList>
            <person name="Ilyukhin E."/>
            <person name="Nguyen H.D.T."/>
            <person name="Castle A.J."/>
            <person name="Ellouze W."/>
        </authorList>
    </citation>
    <scope>NUCLEOTIDE SEQUENCE [LARGE SCALE GENOMIC DNA]</scope>
    <source>
        <strain evidence="3 4">FDS-564</strain>
    </source>
</reference>
<dbReference type="Proteomes" id="UP001320245">
    <property type="component" value="Unassembled WGS sequence"/>
</dbReference>
<evidence type="ECO:0000313" key="4">
    <source>
        <dbReference type="Proteomes" id="UP001320245"/>
    </source>
</evidence>
<comment type="caution">
    <text evidence="3">The sequence shown here is derived from an EMBL/GenBank/DDBJ whole genome shotgun (WGS) entry which is preliminary data.</text>
</comment>
<feature type="compositionally biased region" description="Pro residues" evidence="2">
    <location>
        <begin position="1"/>
        <end position="13"/>
    </location>
</feature>
<evidence type="ECO:0000256" key="1">
    <source>
        <dbReference type="ARBA" id="ARBA00023242"/>
    </source>
</evidence>
<keyword evidence="4" id="KW-1185">Reference proteome</keyword>
<gene>
    <name evidence="3" type="ORF">SLS53_003981</name>
</gene>
<name>A0AAN9YHV4_9PEZI</name>
<dbReference type="GO" id="GO:0001228">
    <property type="term" value="F:DNA-binding transcription activator activity, RNA polymerase II-specific"/>
    <property type="evidence" value="ECO:0007669"/>
    <property type="project" value="TreeGrafter"/>
</dbReference>
<feature type="compositionally biased region" description="Polar residues" evidence="2">
    <location>
        <begin position="343"/>
        <end position="357"/>
    </location>
</feature>
<dbReference type="InterPro" id="IPR021858">
    <property type="entry name" value="Fun_TF"/>
</dbReference>
<dbReference type="PANTHER" id="PTHR47784">
    <property type="entry name" value="STEROL UPTAKE CONTROL PROTEIN 2"/>
    <property type="match status" value="1"/>
</dbReference>
<evidence type="ECO:0000256" key="2">
    <source>
        <dbReference type="SAM" id="MobiDB-lite"/>
    </source>
</evidence>
<evidence type="ECO:0000313" key="3">
    <source>
        <dbReference type="EMBL" id="KAK7743447.1"/>
    </source>
</evidence>
<keyword evidence="1" id="KW-0539">Nucleus</keyword>
<dbReference type="PANTHER" id="PTHR47784:SF4">
    <property type="entry name" value="ZN(II)2CYS6 TRANSCRIPTION FACTOR (EUROFUNG)"/>
    <property type="match status" value="1"/>
</dbReference>
<organism evidence="3 4">
    <name type="scientific">Cytospora paraplurivora</name>
    <dbReference type="NCBI Taxonomy" id="2898453"/>
    <lineage>
        <taxon>Eukaryota</taxon>
        <taxon>Fungi</taxon>
        <taxon>Dikarya</taxon>
        <taxon>Ascomycota</taxon>
        <taxon>Pezizomycotina</taxon>
        <taxon>Sordariomycetes</taxon>
        <taxon>Sordariomycetidae</taxon>
        <taxon>Diaporthales</taxon>
        <taxon>Cytosporaceae</taxon>
        <taxon>Cytospora</taxon>
    </lineage>
</organism>
<sequence length="357" mass="39848">MAAPPEPPRPTTPGPASFPSDVQPANIPQLELFHHVCNHQILYPLPTGDATVLSGIIEAALAAPYLMNALLAVAALHMSHLRPAQSAYYHHQAVHFQTHALSLFNDEKPHVTPENALSLLLFSQFTSLQVLHEITLNTTMHDDPLDRFLDYLKVYRGVVLVTTEAWTTLLQSKLSHFFANTSGITKHKTSEGEETAELRSFVSISRSLSNEQKQYCQDSIDRLQWIISRSDSSSDSDPEPKPGDLCRPGDGSHLKGHRCLKEVLAWPCLARESFLDLLCSKNPETLLILAYYGVAMHQHRAFWVYADIGAILVRAIARNLGPNWQHFMAWPLAQISEEDGKGESSTANQFSMPNQQR</sequence>
<feature type="region of interest" description="Disordered" evidence="2">
    <location>
        <begin position="338"/>
        <end position="357"/>
    </location>
</feature>
<protein>
    <submittedName>
        <fullName evidence="3">Uncharacterized protein</fullName>
    </submittedName>
</protein>
<dbReference type="EMBL" id="JAJSPL020000013">
    <property type="protein sequence ID" value="KAK7743447.1"/>
    <property type="molecule type" value="Genomic_DNA"/>
</dbReference>